<gene>
    <name evidence="14" type="ORF">LTLLF_120930</name>
</gene>
<keyword evidence="5" id="KW-0808">Transferase</keyword>
<comment type="cofactor">
    <cofactor evidence="1">
        <name>Mg(2+)</name>
        <dbReference type="ChEBI" id="CHEBI:18420"/>
    </cofactor>
</comment>
<evidence type="ECO:0000256" key="3">
    <source>
        <dbReference type="ARBA" id="ARBA00022490"/>
    </source>
</evidence>
<dbReference type="InterPro" id="IPR035966">
    <property type="entry name" value="PKF_sf"/>
</dbReference>
<sequence>MERKFSIVKSFRQNVSVGCSPSLSPTLRVTYSFCFSAGEASTSNMIIPKPQSKTDLLKRLETVDDPNTVGHIPILETEWIMTHEEHHAAKTLGIGKAIAVLTSGGDAQGMNAAVRAVVRVGIFTGARVFFVHEGYQGLVDGGEHIREATWESVSMMLQLGGTVIGSARCKDFREREGRLRAAHNLVKRGITNLCVIGGDGSLTGADTFRSEWSDLLNDLQKNGKITAEEAKKSSFLNIVGLVGSIDNDFCGTDMTIGTDSALHRIVEIVDAITTTAQSHQRTFVLEVMGRHCGYLALVTSLSCGADWVFIPECPPDDDWEEHLCRRLSETRTRGSRLNIIIVAEGAIDKNGKPITSEDIKNLVVKRLGYDTRVTVLGHVQRGGTPSAFDRILTKDVTKAMDEKRFDEAMKLRGRSFMNNWEVYKLLAHVRPPVSKGGLHTVAVMNVGAPAAGMKAAVRSTVRIGLIQGNRVLVVHDGFEGLAKGQIEEAGWSYVGGWTGQGGSKLGTKRTLPKKNLEQISANITKFNIQGLVIIGGFEAYTGGLELMEGRKLFDELCIPFVVIPATVSNNVPGSDFSIGADTALNTICKTCDRIKQSAAGTKRRVFIIETMGGYCGYLATMAGLAAGADAAYIFEEPFTIRDLQANVEHLVQKMKTTVKRGLVLRYRISSLFLSAEGILECRAMVGTPEESRNLILKSVGVEEPWEEGGSPTPFDRNFATKMGAKAMNWMSGKIKESYRNGRIFANTPDSGCVLGMRKRALVFQPVTELKDQTDFEHRIPKEQWWLKLRPILKILAKYEIDLDTSDHAHLEHISRKRSGEAAV</sequence>
<comment type="caution">
    <text evidence="14">The sequence shown here is derived from an EMBL/GenBank/DDBJ whole genome shotgun (WGS) entry which is preliminary data.</text>
</comment>
<evidence type="ECO:0000313" key="14">
    <source>
        <dbReference type="EMBL" id="KAH0517456.1"/>
    </source>
</evidence>
<evidence type="ECO:0000256" key="5">
    <source>
        <dbReference type="ARBA" id="ARBA00022679"/>
    </source>
</evidence>
<keyword evidence="4" id="KW-0021">Allosteric enzyme</keyword>
<keyword evidence="11" id="KW-0324">Glycolysis</keyword>
<keyword evidence="9" id="KW-0067">ATP-binding</keyword>
<dbReference type="GO" id="GO:0070095">
    <property type="term" value="F:fructose-6-phosphate binding"/>
    <property type="evidence" value="ECO:0007669"/>
    <property type="project" value="TreeGrafter"/>
</dbReference>
<evidence type="ECO:0000256" key="7">
    <source>
        <dbReference type="ARBA" id="ARBA00022741"/>
    </source>
</evidence>
<keyword evidence="10" id="KW-0460">Magnesium</keyword>
<dbReference type="GO" id="GO:0042802">
    <property type="term" value="F:identical protein binding"/>
    <property type="evidence" value="ECO:0007669"/>
    <property type="project" value="TreeGrafter"/>
</dbReference>
<dbReference type="Pfam" id="PF00365">
    <property type="entry name" value="PFK"/>
    <property type="match status" value="2"/>
</dbReference>
<evidence type="ECO:0000256" key="12">
    <source>
        <dbReference type="ARBA" id="ARBA00048070"/>
    </source>
</evidence>
<evidence type="ECO:0000256" key="9">
    <source>
        <dbReference type="ARBA" id="ARBA00022840"/>
    </source>
</evidence>
<dbReference type="SUPFAM" id="SSF53784">
    <property type="entry name" value="Phosphofructokinase"/>
    <property type="match status" value="2"/>
</dbReference>
<keyword evidence="7" id="KW-0547">Nucleotide-binding</keyword>
<dbReference type="InterPro" id="IPR000023">
    <property type="entry name" value="Phosphofructokinase_dom"/>
</dbReference>
<dbReference type="EMBL" id="JAATJU010015781">
    <property type="protein sequence ID" value="KAH0517456.1"/>
    <property type="molecule type" value="Genomic_DNA"/>
</dbReference>
<dbReference type="GO" id="GO:0016208">
    <property type="term" value="F:AMP binding"/>
    <property type="evidence" value="ECO:0007669"/>
    <property type="project" value="TreeGrafter"/>
</dbReference>
<feature type="domain" description="Phosphofructokinase" evidence="13">
    <location>
        <begin position="98"/>
        <end position="396"/>
    </location>
</feature>
<evidence type="ECO:0000256" key="8">
    <source>
        <dbReference type="ARBA" id="ARBA00022777"/>
    </source>
</evidence>
<evidence type="ECO:0000256" key="1">
    <source>
        <dbReference type="ARBA" id="ARBA00001946"/>
    </source>
</evidence>
<comment type="catalytic activity">
    <reaction evidence="12">
        <text>beta-D-fructose 6-phosphate + ATP = beta-D-fructose 1,6-bisphosphate + ADP + H(+)</text>
        <dbReference type="Rhea" id="RHEA:16109"/>
        <dbReference type="ChEBI" id="CHEBI:15378"/>
        <dbReference type="ChEBI" id="CHEBI:30616"/>
        <dbReference type="ChEBI" id="CHEBI:32966"/>
        <dbReference type="ChEBI" id="CHEBI:57634"/>
        <dbReference type="ChEBI" id="CHEBI:456216"/>
        <dbReference type="EC" id="2.7.1.11"/>
    </reaction>
</comment>
<dbReference type="GO" id="GO:0006002">
    <property type="term" value="P:fructose 6-phosphate metabolic process"/>
    <property type="evidence" value="ECO:0007669"/>
    <property type="project" value="InterPro"/>
</dbReference>
<dbReference type="GO" id="GO:0003872">
    <property type="term" value="F:6-phosphofructokinase activity"/>
    <property type="evidence" value="ECO:0007669"/>
    <property type="project" value="UniProtKB-EC"/>
</dbReference>
<dbReference type="InterPro" id="IPR015912">
    <property type="entry name" value="Phosphofructokinase_CS"/>
</dbReference>
<dbReference type="PROSITE" id="PS00433">
    <property type="entry name" value="PHOSPHOFRUCTOKINASE"/>
    <property type="match status" value="1"/>
</dbReference>
<proteinExistence type="predicted"/>
<evidence type="ECO:0000256" key="11">
    <source>
        <dbReference type="ARBA" id="ARBA00023152"/>
    </source>
</evidence>
<dbReference type="GO" id="GO:0061621">
    <property type="term" value="P:canonical glycolysis"/>
    <property type="evidence" value="ECO:0007669"/>
    <property type="project" value="TreeGrafter"/>
</dbReference>
<dbReference type="FunFam" id="3.40.50.450:FF:000043">
    <property type="entry name" value="ATP-dependent 6-phosphofructokinase, platelet type"/>
    <property type="match status" value="1"/>
</dbReference>
<feature type="domain" description="Phosphofructokinase" evidence="13">
    <location>
        <begin position="441"/>
        <end position="729"/>
    </location>
</feature>
<keyword evidence="3" id="KW-0963">Cytoplasm</keyword>
<evidence type="ECO:0000256" key="10">
    <source>
        <dbReference type="ARBA" id="ARBA00022842"/>
    </source>
</evidence>
<dbReference type="PANTHER" id="PTHR13697">
    <property type="entry name" value="PHOSPHOFRUCTOKINASE"/>
    <property type="match status" value="1"/>
</dbReference>
<evidence type="ECO:0000256" key="6">
    <source>
        <dbReference type="ARBA" id="ARBA00022723"/>
    </source>
</evidence>
<dbReference type="GO" id="GO:0005524">
    <property type="term" value="F:ATP binding"/>
    <property type="evidence" value="ECO:0007669"/>
    <property type="project" value="UniProtKB-KW"/>
</dbReference>
<dbReference type="GO" id="GO:0048029">
    <property type="term" value="F:monosaccharide binding"/>
    <property type="evidence" value="ECO:0007669"/>
    <property type="project" value="TreeGrafter"/>
</dbReference>
<evidence type="ECO:0000256" key="2">
    <source>
        <dbReference type="ARBA" id="ARBA00004679"/>
    </source>
</evidence>
<dbReference type="GO" id="GO:0030388">
    <property type="term" value="P:fructose 1,6-bisphosphate metabolic process"/>
    <property type="evidence" value="ECO:0007669"/>
    <property type="project" value="TreeGrafter"/>
</dbReference>
<dbReference type="GO" id="GO:0005945">
    <property type="term" value="C:6-phosphofructokinase complex"/>
    <property type="evidence" value="ECO:0007669"/>
    <property type="project" value="TreeGrafter"/>
</dbReference>
<evidence type="ECO:0000313" key="15">
    <source>
        <dbReference type="Proteomes" id="UP000710432"/>
    </source>
</evidence>
<comment type="pathway">
    <text evidence="2">Carbohydrate degradation; glycolysis; D-glyceraldehyde 3-phosphate and glycerone phosphate from D-glucose: step 3/4.</text>
</comment>
<keyword evidence="6" id="KW-0479">Metal-binding</keyword>
<reference evidence="14" key="1">
    <citation type="submission" date="2020-03" db="EMBL/GenBank/DDBJ databases">
        <title>Studies in the Genomics of Life Span.</title>
        <authorList>
            <person name="Glass D."/>
        </authorList>
    </citation>
    <scope>NUCLEOTIDE SEQUENCE</scope>
    <source>
        <strain evidence="14">LTLLF</strain>
        <tissue evidence="14">Muscle</tissue>
    </source>
</reference>
<dbReference type="InterPro" id="IPR022953">
    <property type="entry name" value="ATP_PFK"/>
</dbReference>
<dbReference type="PANTHER" id="PTHR13697:SF59">
    <property type="entry name" value="ATP-DEPENDENT 6-PHOSPHOFRUCTOKINASE, MUSCLE TYPE"/>
    <property type="match status" value="1"/>
</dbReference>
<dbReference type="UniPathway" id="UPA00109">
    <property type="reaction ID" value="UER00182"/>
</dbReference>
<keyword evidence="8" id="KW-0418">Kinase</keyword>
<dbReference type="PRINTS" id="PR00476">
    <property type="entry name" value="PHFRCTKINASE"/>
</dbReference>
<accession>A0A8J6GV05</accession>
<dbReference type="Proteomes" id="UP000710432">
    <property type="component" value="Unassembled WGS sequence"/>
</dbReference>
<organism evidence="14 15">
    <name type="scientific">Microtus ochrogaster</name>
    <name type="common">Prairie vole</name>
    <dbReference type="NCBI Taxonomy" id="79684"/>
    <lineage>
        <taxon>Eukaryota</taxon>
        <taxon>Metazoa</taxon>
        <taxon>Chordata</taxon>
        <taxon>Craniata</taxon>
        <taxon>Vertebrata</taxon>
        <taxon>Euteleostomi</taxon>
        <taxon>Mammalia</taxon>
        <taxon>Eutheria</taxon>
        <taxon>Euarchontoglires</taxon>
        <taxon>Glires</taxon>
        <taxon>Rodentia</taxon>
        <taxon>Myomorpha</taxon>
        <taxon>Muroidea</taxon>
        <taxon>Cricetidae</taxon>
        <taxon>Arvicolinae</taxon>
        <taxon>Microtus</taxon>
    </lineage>
</organism>
<dbReference type="FunFam" id="3.40.50.460:FF:000003">
    <property type="entry name" value="ATP-dependent 6-phosphofructokinase"/>
    <property type="match status" value="1"/>
</dbReference>
<evidence type="ECO:0000259" key="13">
    <source>
        <dbReference type="Pfam" id="PF00365"/>
    </source>
</evidence>
<evidence type="ECO:0000256" key="4">
    <source>
        <dbReference type="ARBA" id="ARBA00022533"/>
    </source>
</evidence>
<dbReference type="GO" id="GO:0046872">
    <property type="term" value="F:metal ion binding"/>
    <property type="evidence" value="ECO:0007669"/>
    <property type="project" value="UniProtKB-KW"/>
</dbReference>
<name>A0A8J6GV05_MICOH</name>
<protein>
    <submittedName>
        <fullName evidence="14">ATP-dependent 6-phosphofructokinase, muscle type</fullName>
    </submittedName>
</protein>
<dbReference type="Gene3D" id="3.40.50.450">
    <property type="match status" value="2"/>
</dbReference>
<dbReference type="AlphaFoldDB" id="A0A8J6GV05"/>
<dbReference type="GO" id="GO:0016020">
    <property type="term" value="C:membrane"/>
    <property type="evidence" value="ECO:0007669"/>
    <property type="project" value="TreeGrafter"/>
</dbReference>
<dbReference type="Gene3D" id="3.40.50.460">
    <property type="entry name" value="Phosphofructokinase domain"/>
    <property type="match status" value="2"/>
</dbReference>